<keyword evidence="9" id="KW-0505">Motor protein</keyword>
<sequence>MEGEESEEKHAETKLETTSLPDAGEDRPFRLEISYVYTRVRKNFGRPLRLTPMAPKFLVQMPPNDELKELHIRLEPAPISTQVELQMSAHEVDAQATPYTRRTQKHVEGGYPIEVNTADLDMVVRYQKKQGKGEELFRVLPILIGRMERCLNQNNSTDLYERYFTPPHFEEEAPNRPLKVKTVYTFKDPMTPFRPTVDVAWEPGSEVRLASAHCVLDFGRVDYTRDTYSYVWNLMNPNRPELVLDAGMQTSCLEFNPKEKRIICGGLCSGQMCFWDTRKGSKPVAFSNIYESFRDIPTCVLWINSKTGTECFSSASDGQVLWWDTRSLKEPIDKLLLDLSKSDEQLFPRATGISKLGYEHTMPNKFMAGTENGSLVVLNRKGKTLNEKVGTIFNCHHTPIRACKRNPGYLKIFMTAGDWRVKIWSEDCKEQEIFSTRYETTQIAGCTWAPNRGSVFYVAKKDASLDVWDLLYKTDVPMITHKLGTVPFTCLKENEDGTHLAIGDENGNTNLVEMSDHFTEMDKADRAHINGYFDLEGHREKLIEAKNREVRLRARTAGEETEKPKMPIMEMRTNAFVEFNQRLEKFEMDLNSRIASNMDMSSVNIHEKSSTIGDRSISIGADKSFPSTTSA</sequence>
<evidence type="ECO:0000256" key="9">
    <source>
        <dbReference type="ARBA" id="ARBA00023175"/>
    </source>
</evidence>
<keyword evidence="11" id="KW-0966">Cell projection</keyword>
<keyword evidence="7" id="KW-0243">Dynein</keyword>
<evidence type="ECO:0000256" key="11">
    <source>
        <dbReference type="ARBA" id="ARBA00023273"/>
    </source>
</evidence>
<reference evidence="13" key="1">
    <citation type="submission" date="2022-01" db="UniProtKB">
        <authorList>
            <consortium name="EnsemblMetazoa"/>
        </authorList>
    </citation>
    <scope>IDENTIFICATION</scope>
</reference>
<keyword evidence="10" id="KW-0206">Cytoskeleton</keyword>
<evidence type="ECO:0000256" key="3">
    <source>
        <dbReference type="ARBA" id="ARBA00022490"/>
    </source>
</evidence>
<proteinExistence type="inferred from homology"/>
<evidence type="ECO:0000313" key="13">
    <source>
        <dbReference type="EnsemblMetazoa" id="XP_014246902.1"/>
    </source>
</evidence>
<dbReference type="InterPro" id="IPR015943">
    <property type="entry name" value="WD40/YVTN_repeat-like_dom_sf"/>
</dbReference>
<dbReference type="InterPro" id="IPR036322">
    <property type="entry name" value="WD40_repeat_dom_sf"/>
</dbReference>
<evidence type="ECO:0000256" key="2">
    <source>
        <dbReference type="ARBA" id="ARBA00011059"/>
    </source>
</evidence>
<accession>A0A8I6RN07</accession>
<dbReference type="GO" id="GO:0005874">
    <property type="term" value="C:microtubule"/>
    <property type="evidence" value="ECO:0007669"/>
    <property type="project" value="UniProtKB-KW"/>
</dbReference>
<evidence type="ECO:0000313" key="14">
    <source>
        <dbReference type="Proteomes" id="UP000494040"/>
    </source>
</evidence>
<name>A0A8I6RN07_CIMLE</name>
<keyword evidence="14" id="KW-1185">Reference proteome</keyword>
<dbReference type="GeneID" id="106665171"/>
<dbReference type="KEGG" id="clec:106665171"/>
<dbReference type="GO" id="GO:0045504">
    <property type="term" value="F:dynein heavy chain binding"/>
    <property type="evidence" value="ECO:0007669"/>
    <property type="project" value="TreeGrafter"/>
</dbReference>
<evidence type="ECO:0000256" key="5">
    <source>
        <dbReference type="ARBA" id="ARBA00022701"/>
    </source>
</evidence>
<evidence type="ECO:0008006" key="15">
    <source>
        <dbReference type="Google" id="ProtNLM"/>
    </source>
</evidence>
<dbReference type="GO" id="GO:0045503">
    <property type="term" value="F:dynein light chain binding"/>
    <property type="evidence" value="ECO:0007669"/>
    <property type="project" value="TreeGrafter"/>
</dbReference>
<comment type="subcellular location">
    <subcellularLocation>
        <location evidence="1">Cytoplasm</location>
        <location evidence="1">Cytoskeleton</location>
        <location evidence="1">Cilium axoneme</location>
    </subcellularLocation>
</comment>
<dbReference type="Proteomes" id="UP000494040">
    <property type="component" value="Unassembled WGS sequence"/>
</dbReference>
<dbReference type="AlphaFoldDB" id="A0A8I6RN07"/>
<keyword evidence="5" id="KW-0493">Microtubule</keyword>
<dbReference type="Gene3D" id="2.130.10.10">
    <property type="entry name" value="YVTN repeat-like/Quinoprotein amine dehydrogenase"/>
    <property type="match status" value="2"/>
</dbReference>
<feature type="region of interest" description="Disordered" evidence="12">
    <location>
        <begin position="1"/>
        <end position="24"/>
    </location>
</feature>
<organism evidence="13 14">
    <name type="scientific">Cimex lectularius</name>
    <name type="common">Bed bug</name>
    <name type="synonym">Acanthia lectularia</name>
    <dbReference type="NCBI Taxonomy" id="79782"/>
    <lineage>
        <taxon>Eukaryota</taxon>
        <taxon>Metazoa</taxon>
        <taxon>Ecdysozoa</taxon>
        <taxon>Arthropoda</taxon>
        <taxon>Hexapoda</taxon>
        <taxon>Insecta</taxon>
        <taxon>Pterygota</taxon>
        <taxon>Neoptera</taxon>
        <taxon>Paraneoptera</taxon>
        <taxon>Hemiptera</taxon>
        <taxon>Heteroptera</taxon>
        <taxon>Panheteroptera</taxon>
        <taxon>Cimicomorpha</taxon>
        <taxon>Cimicidae</taxon>
        <taxon>Cimex</taxon>
    </lineage>
</organism>
<evidence type="ECO:0000256" key="8">
    <source>
        <dbReference type="ARBA" id="ARBA00023069"/>
    </source>
</evidence>
<evidence type="ECO:0000256" key="1">
    <source>
        <dbReference type="ARBA" id="ARBA00004430"/>
    </source>
</evidence>
<keyword evidence="8" id="KW-0969">Cilium</keyword>
<evidence type="ECO:0000256" key="12">
    <source>
        <dbReference type="SAM" id="MobiDB-lite"/>
    </source>
</evidence>
<evidence type="ECO:0000256" key="10">
    <source>
        <dbReference type="ARBA" id="ARBA00023212"/>
    </source>
</evidence>
<dbReference type="RefSeq" id="XP_014246902.1">
    <property type="nucleotide sequence ID" value="XM_014391416.1"/>
</dbReference>
<comment type="similarity">
    <text evidence="2">Belongs to the dynein intermediate chain family.</text>
</comment>
<dbReference type="GO" id="GO:0003341">
    <property type="term" value="P:cilium movement"/>
    <property type="evidence" value="ECO:0007669"/>
    <property type="project" value="TreeGrafter"/>
</dbReference>
<dbReference type="SMART" id="SM00320">
    <property type="entry name" value="WD40"/>
    <property type="match status" value="5"/>
</dbReference>
<dbReference type="SUPFAM" id="SSF50978">
    <property type="entry name" value="WD40 repeat-like"/>
    <property type="match status" value="1"/>
</dbReference>
<keyword evidence="4" id="KW-0853">WD repeat</keyword>
<dbReference type="PANTHER" id="PTHR12442">
    <property type="entry name" value="DYNEIN INTERMEDIATE CHAIN"/>
    <property type="match status" value="1"/>
</dbReference>
<evidence type="ECO:0000256" key="4">
    <source>
        <dbReference type="ARBA" id="ARBA00022574"/>
    </source>
</evidence>
<protein>
    <recommendedName>
        <fullName evidence="15">Dynein intermediate chain 3, ciliary</fullName>
    </recommendedName>
</protein>
<dbReference type="PANTHER" id="PTHR12442:SF7">
    <property type="entry name" value="DYNEIN AXONEMAL INTERMEDIATE CHAIN 2"/>
    <property type="match status" value="1"/>
</dbReference>
<dbReference type="OrthoDB" id="366230at2759"/>
<keyword evidence="3" id="KW-0963">Cytoplasm</keyword>
<dbReference type="GO" id="GO:0036157">
    <property type="term" value="C:outer dynein arm"/>
    <property type="evidence" value="ECO:0007669"/>
    <property type="project" value="TreeGrafter"/>
</dbReference>
<keyword evidence="6" id="KW-0677">Repeat</keyword>
<evidence type="ECO:0000256" key="7">
    <source>
        <dbReference type="ARBA" id="ARBA00023017"/>
    </source>
</evidence>
<evidence type="ECO:0000256" key="6">
    <source>
        <dbReference type="ARBA" id="ARBA00022737"/>
    </source>
</evidence>
<dbReference type="InterPro" id="IPR050687">
    <property type="entry name" value="Dynein_IC"/>
</dbReference>
<dbReference type="GO" id="GO:0036158">
    <property type="term" value="P:outer dynein arm assembly"/>
    <property type="evidence" value="ECO:0007669"/>
    <property type="project" value="TreeGrafter"/>
</dbReference>
<dbReference type="EnsemblMetazoa" id="XM_014391416.1">
    <property type="protein sequence ID" value="XP_014246902.1"/>
    <property type="gene ID" value="LOC106665171"/>
</dbReference>
<dbReference type="InterPro" id="IPR001680">
    <property type="entry name" value="WD40_rpt"/>
</dbReference>